<dbReference type="NCBIfam" id="TIGR01444">
    <property type="entry name" value="fkbM_fam"/>
    <property type="match status" value="1"/>
</dbReference>
<dbReference type="GO" id="GO:0032259">
    <property type="term" value="P:methylation"/>
    <property type="evidence" value="ECO:0007669"/>
    <property type="project" value="UniProtKB-KW"/>
</dbReference>
<evidence type="ECO:0000313" key="2">
    <source>
        <dbReference type="EMBL" id="TXB64315.1"/>
    </source>
</evidence>
<feature type="domain" description="Methyltransferase FkbM" evidence="1">
    <location>
        <begin position="50"/>
        <end position="189"/>
    </location>
</feature>
<dbReference type="InterPro" id="IPR029063">
    <property type="entry name" value="SAM-dependent_MTases_sf"/>
</dbReference>
<dbReference type="AlphaFoldDB" id="A0A5C6RR03"/>
<dbReference type="Pfam" id="PF05050">
    <property type="entry name" value="Methyltransf_21"/>
    <property type="match status" value="1"/>
</dbReference>
<keyword evidence="2" id="KW-0808">Transferase</keyword>
<dbReference type="RefSeq" id="WP_147101551.1">
    <property type="nucleotide sequence ID" value="NZ_VOOS01000005.1"/>
</dbReference>
<evidence type="ECO:0000313" key="3">
    <source>
        <dbReference type="Proteomes" id="UP000321721"/>
    </source>
</evidence>
<dbReference type="EMBL" id="VOOS01000005">
    <property type="protein sequence ID" value="TXB64315.1"/>
    <property type="molecule type" value="Genomic_DNA"/>
</dbReference>
<proteinExistence type="predicted"/>
<keyword evidence="2" id="KW-0489">Methyltransferase</keyword>
<dbReference type="OrthoDB" id="9812600at2"/>
<protein>
    <submittedName>
        <fullName evidence="2">FkbM family methyltransferase</fullName>
    </submittedName>
</protein>
<dbReference type="PANTHER" id="PTHR34203">
    <property type="entry name" value="METHYLTRANSFERASE, FKBM FAMILY PROTEIN"/>
    <property type="match status" value="1"/>
</dbReference>
<keyword evidence="3" id="KW-1185">Reference proteome</keyword>
<accession>A0A5C6RR03</accession>
<dbReference type="Gene3D" id="3.40.50.150">
    <property type="entry name" value="Vaccinia Virus protein VP39"/>
    <property type="match status" value="1"/>
</dbReference>
<reference evidence="2 3" key="1">
    <citation type="submission" date="2019-08" db="EMBL/GenBank/DDBJ databases">
        <title>Genome of Vicingus serpentipes NCIMB 15042.</title>
        <authorList>
            <person name="Bowman J.P."/>
        </authorList>
    </citation>
    <scope>NUCLEOTIDE SEQUENCE [LARGE SCALE GENOMIC DNA]</scope>
    <source>
        <strain evidence="2 3">NCIMB 15042</strain>
    </source>
</reference>
<organism evidence="2 3">
    <name type="scientific">Vicingus serpentipes</name>
    <dbReference type="NCBI Taxonomy" id="1926625"/>
    <lineage>
        <taxon>Bacteria</taxon>
        <taxon>Pseudomonadati</taxon>
        <taxon>Bacteroidota</taxon>
        <taxon>Flavobacteriia</taxon>
        <taxon>Flavobacteriales</taxon>
        <taxon>Vicingaceae</taxon>
        <taxon>Vicingus</taxon>
    </lineage>
</organism>
<dbReference type="InterPro" id="IPR006342">
    <property type="entry name" value="FkbM_mtfrase"/>
</dbReference>
<dbReference type="GO" id="GO:0008168">
    <property type="term" value="F:methyltransferase activity"/>
    <property type="evidence" value="ECO:0007669"/>
    <property type="project" value="UniProtKB-KW"/>
</dbReference>
<dbReference type="PANTHER" id="PTHR34203:SF15">
    <property type="entry name" value="SLL1173 PROTEIN"/>
    <property type="match status" value="1"/>
</dbReference>
<sequence length="251" mass="28683">MRKILRSIIRGLGLYAFSIKLENKIVTALQKNKQKELYSQFVKPNSLCFDVGANVGNRTAIFLELGAKVVMVEPQKECYQALKKRFPNLPLIKKGLGEKESTEKLYVSDVSLISSFSKSHVDQMQEDRFKGANWDKTVDIEMTTLDNLIKEHGVPDFCKIDVEGYEYDVLKGLSQPLKSLSIEYIVPENKEVVLNCIQHLNKLGNIECNLSHGETMSFHLAKWKNGQEMIDYVQSQDFIDTSYGDIYIKFV</sequence>
<dbReference type="Proteomes" id="UP000321721">
    <property type="component" value="Unassembled WGS sequence"/>
</dbReference>
<dbReference type="SUPFAM" id="SSF53335">
    <property type="entry name" value="S-adenosyl-L-methionine-dependent methyltransferases"/>
    <property type="match status" value="1"/>
</dbReference>
<evidence type="ECO:0000259" key="1">
    <source>
        <dbReference type="Pfam" id="PF05050"/>
    </source>
</evidence>
<dbReference type="InterPro" id="IPR052514">
    <property type="entry name" value="SAM-dependent_MTase"/>
</dbReference>
<name>A0A5C6RR03_9FLAO</name>
<comment type="caution">
    <text evidence="2">The sequence shown here is derived from an EMBL/GenBank/DDBJ whole genome shotgun (WGS) entry which is preliminary data.</text>
</comment>
<gene>
    <name evidence="2" type="ORF">FRY74_11020</name>
</gene>